<dbReference type="Proteomes" id="UP000321947">
    <property type="component" value="Unassembled WGS sequence"/>
</dbReference>
<dbReference type="PANTHER" id="PTHR32176:SF99">
    <property type="entry name" value="PATATIN"/>
    <property type="match status" value="1"/>
</dbReference>
<dbReference type="GO" id="GO:0016042">
    <property type="term" value="P:lipid catabolic process"/>
    <property type="evidence" value="ECO:0007669"/>
    <property type="project" value="UniProtKB-KW"/>
</dbReference>
<dbReference type="GO" id="GO:0047372">
    <property type="term" value="F:monoacylglycerol lipase activity"/>
    <property type="evidence" value="ECO:0007669"/>
    <property type="project" value="TreeGrafter"/>
</dbReference>
<organism evidence="3 5">
    <name type="scientific">Cucumis melo var. makuwa</name>
    <name type="common">Oriental melon</name>
    <dbReference type="NCBI Taxonomy" id="1194695"/>
    <lineage>
        <taxon>Eukaryota</taxon>
        <taxon>Viridiplantae</taxon>
        <taxon>Streptophyta</taxon>
        <taxon>Embryophyta</taxon>
        <taxon>Tracheophyta</taxon>
        <taxon>Spermatophyta</taxon>
        <taxon>Magnoliopsida</taxon>
        <taxon>eudicotyledons</taxon>
        <taxon>Gunneridae</taxon>
        <taxon>Pentapetalae</taxon>
        <taxon>rosids</taxon>
        <taxon>fabids</taxon>
        <taxon>Cucurbitales</taxon>
        <taxon>Cucurbitaceae</taxon>
        <taxon>Benincaseae</taxon>
        <taxon>Cucumis</taxon>
    </lineage>
</organism>
<evidence type="ECO:0000313" key="5">
    <source>
        <dbReference type="Proteomes" id="UP000321947"/>
    </source>
</evidence>
<dbReference type="AlphaFoldDB" id="A0A5D3CRQ2"/>
<evidence type="ECO:0000313" key="4">
    <source>
        <dbReference type="Proteomes" id="UP000321393"/>
    </source>
</evidence>
<dbReference type="PANTHER" id="PTHR32176">
    <property type="entry name" value="XYLOSE ISOMERASE"/>
    <property type="match status" value="1"/>
</dbReference>
<evidence type="ECO:0000256" key="1">
    <source>
        <dbReference type="ARBA" id="ARBA00022963"/>
    </source>
</evidence>
<dbReference type="EMBL" id="SSTD01009863">
    <property type="protein sequence ID" value="TYK13714.1"/>
    <property type="molecule type" value="Genomic_DNA"/>
</dbReference>
<sequence length="70" mass="7844">MTHCGSVDVATEENLLKLIEVGENLLKKQLSRVYLESGNFEPRDGHGTNEDALIEFAAMLSEERKLRLPS</sequence>
<dbReference type="EMBL" id="SSTE01014401">
    <property type="protein sequence ID" value="KAA0045872.1"/>
    <property type="molecule type" value="Genomic_DNA"/>
</dbReference>
<proteinExistence type="predicted"/>
<dbReference type="Gene3D" id="3.40.1090.10">
    <property type="entry name" value="Cytosolic phospholipase A2 catalytic domain"/>
    <property type="match status" value="1"/>
</dbReference>
<reference evidence="4 5" key="1">
    <citation type="submission" date="2019-08" db="EMBL/GenBank/DDBJ databases">
        <title>Draft genome sequences of two oriental melons (Cucumis melo L. var makuwa).</title>
        <authorList>
            <person name="Kwon S.-Y."/>
        </authorList>
    </citation>
    <scope>NUCLEOTIDE SEQUENCE [LARGE SCALE GENOMIC DNA]</scope>
    <source>
        <strain evidence="5">cv. Chang Bougi</strain>
        <strain evidence="4">cv. SW 3</strain>
        <tissue evidence="3">Leaf</tissue>
    </source>
</reference>
<protein>
    <submittedName>
        <fullName evidence="3">Patatin-like protein 2 isoform X2</fullName>
    </submittedName>
</protein>
<dbReference type="GO" id="GO:0004620">
    <property type="term" value="F:phospholipase activity"/>
    <property type="evidence" value="ECO:0007669"/>
    <property type="project" value="TreeGrafter"/>
</dbReference>
<evidence type="ECO:0000313" key="3">
    <source>
        <dbReference type="EMBL" id="TYK13714.1"/>
    </source>
</evidence>
<name>A0A5D3CRQ2_CUCMM</name>
<comment type="caution">
    <text evidence="3">The sequence shown here is derived from an EMBL/GenBank/DDBJ whole genome shotgun (WGS) entry which is preliminary data.</text>
</comment>
<gene>
    <name evidence="3" type="ORF">E5676_scaffold299G002400</name>
    <name evidence="2" type="ORF">E6C27_scaffold243G004080</name>
</gene>
<dbReference type="OrthoDB" id="1721419at2759"/>
<accession>A0A5D3CRQ2</accession>
<keyword evidence="1" id="KW-0442">Lipid degradation</keyword>
<dbReference type="Proteomes" id="UP000321393">
    <property type="component" value="Unassembled WGS sequence"/>
</dbReference>
<dbReference type="STRING" id="1194695.A0A5D3CRQ2"/>
<evidence type="ECO:0000313" key="2">
    <source>
        <dbReference type="EMBL" id="KAA0045872.1"/>
    </source>
</evidence>
<keyword evidence="1" id="KW-0443">Lipid metabolism</keyword>